<dbReference type="Proteomes" id="UP000191612">
    <property type="component" value="Unassembled WGS sequence"/>
</dbReference>
<feature type="repeat" description="Hemopexin" evidence="1">
    <location>
        <begin position="48"/>
        <end position="96"/>
    </location>
</feature>
<dbReference type="InterPro" id="IPR018487">
    <property type="entry name" value="Hemopexin-like_repeat"/>
</dbReference>
<name>A0A1V6R5S9_9EURO</name>
<dbReference type="Gene3D" id="2.110.10.10">
    <property type="entry name" value="Hemopexin-like domain"/>
    <property type="match status" value="1"/>
</dbReference>
<protein>
    <submittedName>
        <fullName evidence="2">Uncharacterized protein</fullName>
    </submittedName>
</protein>
<dbReference type="PROSITE" id="PS51642">
    <property type="entry name" value="HEMOPEXIN_2"/>
    <property type="match status" value="1"/>
</dbReference>
<keyword evidence="3" id="KW-1185">Reference proteome</keyword>
<reference evidence="3" key="1">
    <citation type="journal article" date="2017" name="Nat. Microbiol.">
        <title>Global analysis of biosynthetic gene clusters reveals vast potential of secondary metabolite production in Penicillium species.</title>
        <authorList>
            <person name="Nielsen J.C."/>
            <person name="Grijseels S."/>
            <person name="Prigent S."/>
            <person name="Ji B."/>
            <person name="Dainat J."/>
            <person name="Nielsen K.F."/>
            <person name="Frisvad J.C."/>
            <person name="Workman M."/>
            <person name="Nielsen J."/>
        </authorList>
    </citation>
    <scope>NUCLEOTIDE SEQUENCE [LARGE SCALE GENOMIC DNA]</scope>
    <source>
        <strain evidence="3">IBT 29525</strain>
    </source>
</reference>
<dbReference type="SUPFAM" id="SSF50923">
    <property type="entry name" value="Hemopexin-like domain"/>
    <property type="match status" value="1"/>
</dbReference>
<comment type="caution">
    <text evidence="2">The sequence shown here is derived from an EMBL/GenBank/DDBJ whole genome shotgun (WGS) entry which is preliminary data.</text>
</comment>
<evidence type="ECO:0000256" key="1">
    <source>
        <dbReference type="PROSITE-ProRule" id="PRU01011"/>
    </source>
</evidence>
<sequence>MPTLESLALIRHYFRANIDPTNGLTDSFQYGGVKTIASSRKALVAAGFNTVDAGIPDPNEDDHMFFISGTMTLKYKWSEDRVTWGPVPITEGWRGLREAGFDSVDVIFTTAGNENHTFYVFRGDKWVSLKWEGRKDRLDLGQCLIKDSWPSLREWV</sequence>
<accession>A0A1V6R5S9</accession>
<evidence type="ECO:0000313" key="3">
    <source>
        <dbReference type="Proteomes" id="UP000191612"/>
    </source>
</evidence>
<dbReference type="AlphaFoldDB" id="A0A1V6R5S9"/>
<organism evidence="2 3">
    <name type="scientific">Penicillium solitum</name>
    <dbReference type="NCBI Taxonomy" id="60172"/>
    <lineage>
        <taxon>Eukaryota</taxon>
        <taxon>Fungi</taxon>
        <taxon>Dikarya</taxon>
        <taxon>Ascomycota</taxon>
        <taxon>Pezizomycotina</taxon>
        <taxon>Eurotiomycetes</taxon>
        <taxon>Eurotiomycetidae</taxon>
        <taxon>Eurotiales</taxon>
        <taxon>Aspergillaceae</taxon>
        <taxon>Penicillium</taxon>
    </lineage>
</organism>
<dbReference type="STRING" id="60172.A0A1V6R5S9"/>
<evidence type="ECO:0000313" key="2">
    <source>
        <dbReference type="EMBL" id="OQD96617.1"/>
    </source>
</evidence>
<dbReference type="EMBL" id="MDYO01000015">
    <property type="protein sequence ID" value="OQD96617.1"/>
    <property type="molecule type" value="Genomic_DNA"/>
</dbReference>
<gene>
    <name evidence="2" type="ORF">PENSOL_c015G05136</name>
</gene>
<proteinExistence type="predicted"/>
<dbReference type="InterPro" id="IPR036375">
    <property type="entry name" value="Hemopexin-like_dom_sf"/>
</dbReference>